<dbReference type="RefSeq" id="WP_093210801.1">
    <property type="nucleotide sequence ID" value="NZ_FNFL01000001.1"/>
</dbReference>
<evidence type="ECO:0000313" key="1">
    <source>
        <dbReference type="EMBL" id="SDJ73003.1"/>
    </source>
</evidence>
<proteinExistence type="predicted"/>
<keyword evidence="2" id="KW-1185">Reference proteome</keyword>
<sequence length="73" mass="8425">MSLNEPSKENLDIIINNMARQLQVVNRSIMNPDDYDLDKYEELKSLHDMLQQKGQLSVAETQAVIEELAAHRK</sequence>
<dbReference type="InterPro" id="IPR009507">
    <property type="entry name" value="UPF0435"/>
</dbReference>
<name>A0A1G8W4I3_9BACI</name>
<dbReference type="AlphaFoldDB" id="A0A1G8W4I3"/>
<dbReference type="Pfam" id="PF06569">
    <property type="entry name" value="DUF1128"/>
    <property type="match status" value="1"/>
</dbReference>
<dbReference type="STRING" id="407036.SAMN05216243_0546"/>
<dbReference type="EMBL" id="FNFL01000001">
    <property type="protein sequence ID" value="SDJ73003.1"/>
    <property type="molecule type" value="Genomic_DNA"/>
</dbReference>
<evidence type="ECO:0000313" key="2">
    <source>
        <dbReference type="Proteomes" id="UP000198694"/>
    </source>
</evidence>
<dbReference type="OrthoDB" id="2361695at2"/>
<accession>A0A1G8W4I3</accession>
<reference evidence="1 2" key="1">
    <citation type="submission" date="2016-10" db="EMBL/GenBank/DDBJ databases">
        <authorList>
            <person name="de Groot N.N."/>
        </authorList>
    </citation>
    <scope>NUCLEOTIDE SEQUENCE [LARGE SCALE GENOMIC DNA]</scope>
    <source>
        <strain evidence="1 2">CGMCC 1.6502</strain>
    </source>
</reference>
<protein>
    <submittedName>
        <fullName evidence="1">Uncharacterized protein YfkK, UPF0435 family</fullName>
    </submittedName>
</protein>
<organism evidence="1 2">
    <name type="scientific">Sediminibacillus albus</name>
    <dbReference type="NCBI Taxonomy" id="407036"/>
    <lineage>
        <taxon>Bacteria</taxon>
        <taxon>Bacillati</taxon>
        <taxon>Bacillota</taxon>
        <taxon>Bacilli</taxon>
        <taxon>Bacillales</taxon>
        <taxon>Bacillaceae</taxon>
        <taxon>Sediminibacillus</taxon>
    </lineage>
</organism>
<gene>
    <name evidence="1" type="ORF">SAMN05216243_0546</name>
</gene>
<dbReference type="Proteomes" id="UP000198694">
    <property type="component" value="Unassembled WGS sequence"/>
</dbReference>